<evidence type="ECO:0000313" key="2">
    <source>
        <dbReference type="Proteomes" id="UP000499080"/>
    </source>
</evidence>
<proteinExistence type="predicted"/>
<comment type="caution">
    <text evidence="1">The sequence shown here is derived from an EMBL/GenBank/DDBJ whole genome shotgun (WGS) entry which is preliminary data.</text>
</comment>
<reference evidence="1 2" key="1">
    <citation type="journal article" date="2019" name="Sci. Rep.">
        <title>Orb-weaving spider Araneus ventricosus genome elucidates the spidroin gene catalogue.</title>
        <authorList>
            <person name="Kono N."/>
            <person name="Nakamura H."/>
            <person name="Ohtoshi R."/>
            <person name="Moran D.A.P."/>
            <person name="Shinohara A."/>
            <person name="Yoshida Y."/>
            <person name="Fujiwara M."/>
            <person name="Mori M."/>
            <person name="Tomita M."/>
            <person name="Arakawa K."/>
        </authorList>
    </citation>
    <scope>NUCLEOTIDE SEQUENCE [LARGE SCALE GENOMIC DNA]</scope>
</reference>
<dbReference type="EMBL" id="BGPR01002781">
    <property type="protein sequence ID" value="GBM78813.1"/>
    <property type="molecule type" value="Genomic_DNA"/>
</dbReference>
<keyword evidence="2" id="KW-1185">Reference proteome</keyword>
<dbReference type="AlphaFoldDB" id="A0A4Y2ILW8"/>
<protein>
    <submittedName>
        <fullName evidence="1">Uncharacterized protein</fullName>
    </submittedName>
</protein>
<name>A0A4Y2ILW8_ARAVE</name>
<gene>
    <name evidence="1" type="ORF">AVEN_239065_1</name>
</gene>
<evidence type="ECO:0000313" key="1">
    <source>
        <dbReference type="EMBL" id="GBM78813.1"/>
    </source>
</evidence>
<accession>A0A4Y2ILW8</accession>
<dbReference type="Proteomes" id="UP000499080">
    <property type="component" value="Unassembled WGS sequence"/>
</dbReference>
<organism evidence="1 2">
    <name type="scientific">Araneus ventricosus</name>
    <name type="common">Orbweaver spider</name>
    <name type="synonym">Epeira ventricosa</name>
    <dbReference type="NCBI Taxonomy" id="182803"/>
    <lineage>
        <taxon>Eukaryota</taxon>
        <taxon>Metazoa</taxon>
        <taxon>Ecdysozoa</taxon>
        <taxon>Arthropoda</taxon>
        <taxon>Chelicerata</taxon>
        <taxon>Arachnida</taxon>
        <taxon>Araneae</taxon>
        <taxon>Araneomorphae</taxon>
        <taxon>Entelegynae</taxon>
        <taxon>Araneoidea</taxon>
        <taxon>Araneidae</taxon>
        <taxon>Araneus</taxon>
    </lineage>
</organism>
<sequence>MEISHVLNRSYGANGKGDFTGPFAIELTVKETDYIDHDAGLFCPSVGRRHFFRTLTTGKVTSPNSKSRYQIEPLSSNYSQNGIKHLENLIFYQVAAVIM</sequence>